<keyword evidence="11 13" id="KW-0539">Nucleus</keyword>
<protein>
    <recommendedName>
        <fullName evidence="13">Signal transducer and activator of transcription</fullName>
    </recommendedName>
</protein>
<keyword evidence="4 13" id="KW-0963">Cytoplasm</keyword>
<dbReference type="PROSITE" id="PS50001">
    <property type="entry name" value="SH2"/>
    <property type="match status" value="1"/>
</dbReference>
<dbReference type="Pfam" id="PF21354">
    <property type="entry name" value="STAT_linker"/>
    <property type="match status" value="1"/>
</dbReference>
<evidence type="ECO:0000256" key="1">
    <source>
        <dbReference type="ARBA" id="ARBA00004123"/>
    </source>
</evidence>
<keyword evidence="7 13" id="KW-0805">Transcription regulation</keyword>
<feature type="region of interest" description="Disordered" evidence="14">
    <location>
        <begin position="797"/>
        <end position="888"/>
    </location>
</feature>
<feature type="compositionally biased region" description="Low complexity" evidence="14">
    <location>
        <begin position="852"/>
        <end position="863"/>
    </location>
</feature>
<dbReference type="EMBL" id="JBEHCU010001907">
    <property type="protein sequence ID" value="KAL1403200.1"/>
    <property type="molecule type" value="Genomic_DNA"/>
</dbReference>
<dbReference type="Gene3D" id="1.20.1050.20">
    <property type="entry name" value="STAT transcription factor, all-alpha domain"/>
    <property type="match status" value="1"/>
</dbReference>
<evidence type="ECO:0000256" key="8">
    <source>
        <dbReference type="ARBA" id="ARBA00023125"/>
    </source>
</evidence>
<dbReference type="CDD" id="cd14801">
    <property type="entry name" value="STAT_DBD"/>
    <property type="match status" value="1"/>
</dbReference>
<dbReference type="Pfam" id="PF22782">
    <property type="entry name" value="SDE2"/>
    <property type="match status" value="1"/>
</dbReference>
<evidence type="ECO:0000256" key="12">
    <source>
        <dbReference type="PROSITE-ProRule" id="PRU00191"/>
    </source>
</evidence>
<dbReference type="InterPro" id="IPR012345">
    <property type="entry name" value="STAT_TF_DNA-bd_N"/>
</dbReference>
<dbReference type="GO" id="GO:0003677">
    <property type="term" value="F:DNA binding"/>
    <property type="evidence" value="ECO:0007669"/>
    <property type="project" value="UniProtKB-KW"/>
</dbReference>
<dbReference type="CDD" id="cd09919">
    <property type="entry name" value="SH2_STAT_family"/>
    <property type="match status" value="1"/>
</dbReference>
<dbReference type="AlphaFoldDB" id="A0ABD1DU18"/>
<dbReference type="InterPro" id="IPR000980">
    <property type="entry name" value="SH2"/>
</dbReference>
<dbReference type="InterPro" id="IPR008967">
    <property type="entry name" value="p53-like_TF_DNA-bd_sf"/>
</dbReference>
<dbReference type="Gene3D" id="3.30.505.10">
    <property type="entry name" value="SH2 domain"/>
    <property type="match status" value="1"/>
</dbReference>
<dbReference type="GO" id="GO:0006357">
    <property type="term" value="P:regulation of transcription by RNA polymerase II"/>
    <property type="evidence" value="ECO:0007669"/>
    <property type="project" value="UniProtKB-ARBA"/>
</dbReference>
<sequence>MLATIGNLYGVTFPASVQPTVAQYILAQLRTAPFNQQLPEPILEQTAISLFNDLLTELDRITVTIPPGDILQVELSTAVAILRQLNPLQLYMTLTEFGQPSESLPPTIDQQANALQQMVRQCEAQIGSIAQMTTPLQRQPAVTQLTRDLWIVVEQAIDLANQIIGTYLRQWRIGQDRHGLDQAGLAATLDTIQRACEVLASVVWAVRDQIVALPVLGVPVELAGLFDRTRDLLALLATKCFVVECQPPRVIKTNTKYSVGVRHLLGGQLHSRMVGMKLQTWIVSESQARNIQQSNIVTMENSGVLTFDDGALELDKDSKHLKATFRNLQVKKIQRQERRGADSVTDEKFAFLFDLAFAVGDLRFSVWTISQPVVVIVHGNQETAAKATIVWDNAFADPSRIPFEISERMGWNVLAEMLNRKFRSMLLDRPLSAENLHFLGVKATRRNLPFPVPDGELVTRAQFCRDLIPARPFTFWEWFYAAIKVTRDSLKDIWNEGHMVGFVDKARAEQDLRQHPPGTFLLRFSDSQQGGITIAYVTNEPSRRIQHINPFIGKDAVNAINAIRDLPQLKFVYPGVPKEEAFGRYFRPKVLPVAGYVPAEPAAPNPQADGSPVNSSIAILEKRVEMVHLIYNNHTFLLEVRNRGWDSLHASIETKTGLPRSEYYLTQNGKRLTDVTPSPLPDVPIRLQERLPAGKGGFGSMLRAIGAQIEKTTNREACRDLSGRRLRDINEEKRLKAYLDKQKEADTEDEAAKLQKKVDKLLAKPKHEFHDARYNQARTDLTQNVDEAVQEGLRRAAEVAAAGEGGSKRKAKDDGRDAKGKKKKAKGALWLGADDLGSSSDDGDSDEDDGSDSAGSSSGVSSAKQTVGPTSEEDERSSPGKEVEVASG</sequence>
<comment type="caution">
    <text evidence="16">The sequence shown here is derived from an EMBL/GenBank/DDBJ whole genome shotgun (WGS) entry which is preliminary data.</text>
</comment>
<dbReference type="GO" id="GO:0005737">
    <property type="term" value="C:cytoplasm"/>
    <property type="evidence" value="ECO:0007669"/>
    <property type="project" value="UniProtKB-SubCell"/>
</dbReference>
<feature type="compositionally biased region" description="Basic and acidic residues" evidence="14">
    <location>
        <begin position="876"/>
        <end position="888"/>
    </location>
</feature>
<evidence type="ECO:0000256" key="3">
    <source>
        <dbReference type="ARBA" id="ARBA00005586"/>
    </source>
</evidence>
<evidence type="ECO:0000256" key="14">
    <source>
        <dbReference type="SAM" id="MobiDB-lite"/>
    </source>
</evidence>
<keyword evidence="9 13" id="KW-0010">Activator</keyword>
<accession>A0ABD1DU18</accession>
<evidence type="ECO:0000256" key="6">
    <source>
        <dbReference type="ARBA" id="ARBA00022999"/>
    </source>
</evidence>
<dbReference type="SUPFAM" id="SSF47655">
    <property type="entry name" value="STAT"/>
    <property type="match status" value="1"/>
</dbReference>
<evidence type="ECO:0000256" key="11">
    <source>
        <dbReference type="ARBA" id="ARBA00023242"/>
    </source>
</evidence>
<dbReference type="SUPFAM" id="SSF49417">
    <property type="entry name" value="p53-like transcription factors"/>
    <property type="match status" value="1"/>
</dbReference>
<evidence type="ECO:0000256" key="9">
    <source>
        <dbReference type="ARBA" id="ARBA00023159"/>
    </source>
</evidence>
<dbReference type="SUPFAM" id="SSF55550">
    <property type="entry name" value="SH2 domain"/>
    <property type="match status" value="1"/>
</dbReference>
<dbReference type="InterPro" id="IPR053822">
    <property type="entry name" value="SDE2-like_dom"/>
</dbReference>
<keyword evidence="6 12" id="KW-0727">SH2 domain</keyword>
<dbReference type="InterPro" id="IPR036860">
    <property type="entry name" value="SH2_dom_sf"/>
</dbReference>
<evidence type="ECO:0000256" key="13">
    <source>
        <dbReference type="RuleBase" id="RU046415"/>
    </source>
</evidence>
<dbReference type="Pfam" id="PF01017">
    <property type="entry name" value="STAT_alpha"/>
    <property type="match status" value="1"/>
</dbReference>
<evidence type="ECO:0000313" key="17">
    <source>
        <dbReference type="Proteomes" id="UP001562425"/>
    </source>
</evidence>
<dbReference type="Gene3D" id="1.10.238.10">
    <property type="entry name" value="EF-hand"/>
    <property type="match status" value="1"/>
</dbReference>
<reference evidence="16 17" key="1">
    <citation type="submission" date="2024-05" db="EMBL/GenBank/DDBJ databases">
        <title>Culex pipiens pipiens assembly and annotation.</title>
        <authorList>
            <person name="Alout H."/>
            <person name="Durand T."/>
        </authorList>
    </citation>
    <scope>NUCLEOTIDE SEQUENCE [LARGE SCALE GENOMIC DNA]</scope>
    <source>
        <strain evidence="16">HA-2024</strain>
        <tissue evidence="16">Whole body</tissue>
    </source>
</reference>
<keyword evidence="5 13" id="KW-0597">Phosphoprotein</keyword>
<evidence type="ECO:0000256" key="5">
    <source>
        <dbReference type="ARBA" id="ARBA00022553"/>
    </source>
</evidence>
<evidence type="ECO:0000259" key="15">
    <source>
        <dbReference type="PROSITE" id="PS50001"/>
    </source>
</evidence>
<evidence type="ECO:0000256" key="10">
    <source>
        <dbReference type="ARBA" id="ARBA00023163"/>
    </source>
</evidence>
<dbReference type="Proteomes" id="UP001562425">
    <property type="component" value="Unassembled WGS sequence"/>
</dbReference>
<keyword evidence="10 13" id="KW-0804">Transcription</keyword>
<dbReference type="Pfam" id="PF02864">
    <property type="entry name" value="STAT_bind"/>
    <property type="match status" value="1"/>
</dbReference>
<dbReference type="InterPro" id="IPR015988">
    <property type="entry name" value="STAT_TF_CC"/>
</dbReference>
<keyword evidence="8 13" id="KW-0238">DNA-binding</keyword>
<evidence type="ECO:0000256" key="7">
    <source>
        <dbReference type="ARBA" id="ARBA00023015"/>
    </source>
</evidence>
<feature type="compositionally biased region" description="Acidic residues" evidence="14">
    <location>
        <begin position="841"/>
        <end position="851"/>
    </location>
</feature>
<dbReference type="Gene3D" id="2.60.40.630">
    <property type="entry name" value="STAT transcription factor, DNA-binding domain"/>
    <property type="match status" value="1"/>
</dbReference>
<evidence type="ECO:0000256" key="2">
    <source>
        <dbReference type="ARBA" id="ARBA00004496"/>
    </source>
</evidence>
<dbReference type="InterPro" id="IPR048988">
    <property type="entry name" value="STAT_linker"/>
</dbReference>
<gene>
    <name evidence="16" type="ORF">pipiens_005767</name>
</gene>
<dbReference type="InterPro" id="IPR013800">
    <property type="entry name" value="STAT_TF_alpha"/>
</dbReference>
<comment type="similarity">
    <text evidence="3 13">Belongs to the transcription factor STAT family.</text>
</comment>
<dbReference type="InterPro" id="IPR001217">
    <property type="entry name" value="STAT"/>
</dbReference>
<keyword evidence="17" id="KW-1185">Reference proteome</keyword>
<evidence type="ECO:0000256" key="4">
    <source>
        <dbReference type="ARBA" id="ARBA00022490"/>
    </source>
</evidence>
<organism evidence="16 17">
    <name type="scientific">Culex pipiens pipiens</name>
    <name type="common">Northern house mosquito</name>
    <dbReference type="NCBI Taxonomy" id="38569"/>
    <lineage>
        <taxon>Eukaryota</taxon>
        <taxon>Metazoa</taxon>
        <taxon>Ecdysozoa</taxon>
        <taxon>Arthropoda</taxon>
        <taxon>Hexapoda</taxon>
        <taxon>Insecta</taxon>
        <taxon>Pterygota</taxon>
        <taxon>Neoptera</taxon>
        <taxon>Endopterygota</taxon>
        <taxon>Diptera</taxon>
        <taxon>Nematocera</taxon>
        <taxon>Culicoidea</taxon>
        <taxon>Culicidae</taxon>
        <taxon>Culicinae</taxon>
        <taxon>Culicini</taxon>
        <taxon>Culex</taxon>
        <taxon>Culex</taxon>
    </lineage>
</organism>
<comment type="subcellular location">
    <subcellularLocation>
        <location evidence="2 13">Cytoplasm</location>
    </subcellularLocation>
    <subcellularLocation>
        <location evidence="1 13">Nucleus</location>
    </subcellularLocation>
</comment>
<dbReference type="Pfam" id="PF00017">
    <property type="entry name" value="SH2"/>
    <property type="match status" value="1"/>
</dbReference>
<dbReference type="InterPro" id="IPR013801">
    <property type="entry name" value="STAT_TF_DNA-bd"/>
</dbReference>
<proteinExistence type="inferred from homology"/>
<evidence type="ECO:0000313" key="16">
    <source>
        <dbReference type="EMBL" id="KAL1403200.1"/>
    </source>
</evidence>
<dbReference type="PANTHER" id="PTHR11801">
    <property type="entry name" value="SIGNAL TRANSDUCER AND ACTIVATOR OF TRANSCRIPTION"/>
    <property type="match status" value="1"/>
</dbReference>
<dbReference type="GO" id="GO:0005634">
    <property type="term" value="C:nucleus"/>
    <property type="evidence" value="ECO:0007669"/>
    <property type="project" value="UniProtKB-SubCell"/>
</dbReference>
<name>A0ABD1DU18_CULPP</name>
<feature type="domain" description="SH2" evidence="15">
    <location>
        <begin position="494"/>
        <end position="548"/>
    </location>
</feature>